<keyword evidence="2" id="KW-1185">Reference proteome</keyword>
<comment type="caution">
    <text evidence="1">The sequence shown here is derived from an EMBL/GenBank/DDBJ whole genome shotgun (WGS) entry which is preliminary data.</text>
</comment>
<gene>
    <name evidence="1" type="ORF">Vse01_41300</name>
</gene>
<protein>
    <submittedName>
        <fullName evidence="1">Uncharacterized protein</fullName>
    </submittedName>
</protein>
<name>A0A9W5XLF3_9ACTN</name>
<accession>A0A9W5XLF3</accession>
<dbReference type="AlphaFoldDB" id="A0A9W5XLF3"/>
<dbReference type="EMBL" id="BOPD01000026">
    <property type="protein sequence ID" value="GIJ34982.1"/>
    <property type="molecule type" value="Genomic_DNA"/>
</dbReference>
<evidence type="ECO:0000313" key="2">
    <source>
        <dbReference type="Proteomes" id="UP000607311"/>
    </source>
</evidence>
<reference evidence="1" key="1">
    <citation type="submission" date="2021-01" db="EMBL/GenBank/DDBJ databases">
        <title>Whole genome shotgun sequence of Verrucosispora sediminis NBRC 107745.</title>
        <authorList>
            <person name="Komaki H."/>
            <person name="Tamura T."/>
        </authorList>
    </citation>
    <scope>NUCLEOTIDE SEQUENCE</scope>
    <source>
        <strain evidence="1">NBRC 107745</strain>
    </source>
</reference>
<sequence>MPDDTVLRAIADLIAQQVALLRRADTNLISTLRGALTQTDDTLRDSNGALEYRYQQFVDLVRRWIIWAVNTGALSVADANTALHYLTMPPPLRTHFEATVHTPLAVDVDAATTDDAVASAQHLLRVDLRSLDAVVHPTEPWQLRLRVLDQPPTHPADQQQYRYRVVWVVPLVVTVKAVDHREAIPIAVDMVTADLDHLDVAHADTADIRAVDITPVHHSDYDPTTD</sequence>
<dbReference type="Proteomes" id="UP000607311">
    <property type="component" value="Unassembled WGS sequence"/>
</dbReference>
<evidence type="ECO:0000313" key="1">
    <source>
        <dbReference type="EMBL" id="GIJ34982.1"/>
    </source>
</evidence>
<organism evidence="1 2">
    <name type="scientific">Micromonospora sediminimaris</name>
    <dbReference type="NCBI Taxonomy" id="547162"/>
    <lineage>
        <taxon>Bacteria</taxon>
        <taxon>Bacillati</taxon>
        <taxon>Actinomycetota</taxon>
        <taxon>Actinomycetes</taxon>
        <taxon>Micromonosporales</taxon>
        <taxon>Micromonosporaceae</taxon>
        <taxon>Micromonospora</taxon>
    </lineage>
</organism>
<proteinExistence type="predicted"/>